<dbReference type="RefSeq" id="WP_130491356.1">
    <property type="nucleotide sequence ID" value="NZ_SGXD01000001.1"/>
</dbReference>
<dbReference type="AlphaFoldDB" id="A0A4Q7NVH8"/>
<dbReference type="OrthoDB" id="3365791at2"/>
<keyword evidence="1" id="KW-0472">Membrane</keyword>
<keyword evidence="1" id="KW-1133">Transmembrane helix</keyword>
<gene>
    <name evidence="2" type="ORF">EV189_0503</name>
</gene>
<comment type="caution">
    <text evidence="2">The sequence shown here is derived from an EMBL/GenBank/DDBJ whole genome shotgun (WGS) entry which is preliminary data.</text>
</comment>
<dbReference type="EMBL" id="SGXD01000001">
    <property type="protein sequence ID" value="RZS91266.1"/>
    <property type="molecule type" value="Genomic_DNA"/>
</dbReference>
<name>A0A4Q7NVH8_9ACTN</name>
<evidence type="ECO:0000313" key="3">
    <source>
        <dbReference type="Proteomes" id="UP000293638"/>
    </source>
</evidence>
<keyword evidence="1" id="KW-0812">Transmembrane</keyword>
<reference evidence="2 3" key="1">
    <citation type="submission" date="2019-02" db="EMBL/GenBank/DDBJ databases">
        <title>Genomic Encyclopedia of Type Strains, Phase IV (KMG-IV): sequencing the most valuable type-strain genomes for metagenomic binning, comparative biology and taxonomic classification.</title>
        <authorList>
            <person name="Goeker M."/>
        </authorList>
    </citation>
    <scope>NUCLEOTIDE SEQUENCE [LARGE SCALE GENOMIC DNA]</scope>
    <source>
        <strain evidence="2 3">DSM 45622</strain>
    </source>
</reference>
<feature type="transmembrane region" description="Helical" evidence="1">
    <location>
        <begin position="134"/>
        <end position="154"/>
    </location>
</feature>
<feature type="transmembrane region" description="Helical" evidence="1">
    <location>
        <begin position="102"/>
        <end position="122"/>
    </location>
</feature>
<feature type="transmembrane region" description="Helical" evidence="1">
    <location>
        <begin position="35"/>
        <end position="55"/>
    </location>
</feature>
<evidence type="ECO:0000313" key="2">
    <source>
        <dbReference type="EMBL" id="RZS91266.1"/>
    </source>
</evidence>
<keyword evidence="3" id="KW-1185">Reference proteome</keyword>
<proteinExistence type="predicted"/>
<organism evidence="2 3">
    <name type="scientific">Motilibacter rhizosphaerae</name>
    <dbReference type="NCBI Taxonomy" id="598652"/>
    <lineage>
        <taxon>Bacteria</taxon>
        <taxon>Bacillati</taxon>
        <taxon>Actinomycetota</taxon>
        <taxon>Actinomycetes</taxon>
        <taxon>Motilibacterales</taxon>
        <taxon>Motilibacteraceae</taxon>
        <taxon>Motilibacter</taxon>
    </lineage>
</organism>
<dbReference type="Proteomes" id="UP000293638">
    <property type="component" value="Unassembled WGS sequence"/>
</dbReference>
<protein>
    <submittedName>
        <fullName evidence="2">Uncharacterized protein</fullName>
    </submittedName>
</protein>
<sequence>MSAPTRPGALGLAAYAGIGAGLVHLAVVHEHLQEWLAAGIFFIFLGAAQVVWGVASFAAGRVLVPRTAVLVSLGTVVLWVVSRTSGLPVGPEAFEPEAVGRADVLSCVLELVTVAGVALGVRRVRTRESSPRRSVAALAAAAALVAVLTTPALAASGSEEGDHMPGMSAEQQP</sequence>
<evidence type="ECO:0000256" key="1">
    <source>
        <dbReference type="SAM" id="Phobius"/>
    </source>
</evidence>
<accession>A0A4Q7NVH8</accession>
<feature type="transmembrane region" description="Helical" evidence="1">
    <location>
        <begin position="62"/>
        <end position="82"/>
    </location>
</feature>